<gene>
    <name evidence="1" type="ORF">CEXT_218191</name>
</gene>
<comment type="caution">
    <text evidence="1">The sequence shown here is derived from an EMBL/GenBank/DDBJ whole genome shotgun (WGS) entry which is preliminary data.</text>
</comment>
<organism evidence="1 2">
    <name type="scientific">Caerostris extrusa</name>
    <name type="common">Bark spider</name>
    <name type="synonym">Caerostris bankana</name>
    <dbReference type="NCBI Taxonomy" id="172846"/>
    <lineage>
        <taxon>Eukaryota</taxon>
        <taxon>Metazoa</taxon>
        <taxon>Ecdysozoa</taxon>
        <taxon>Arthropoda</taxon>
        <taxon>Chelicerata</taxon>
        <taxon>Arachnida</taxon>
        <taxon>Araneae</taxon>
        <taxon>Araneomorphae</taxon>
        <taxon>Entelegynae</taxon>
        <taxon>Araneoidea</taxon>
        <taxon>Araneidae</taxon>
        <taxon>Caerostris</taxon>
    </lineage>
</organism>
<protein>
    <submittedName>
        <fullName evidence="1">Uncharacterized protein</fullName>
    </submittedName>
</protein>
<evidence type="ECO:0000313" key="2">
    <source>
        <dbReference type="Proteomes" id="UP001054945"/>
    </source>
</evidence>
<keyword evidence="2" id="KW-1185">Reference proteome</keyword>
<dbReference type="AlphaFoldDB" id="A0AAV4Y410"/>
<sequence>MKGDGDDGEDYDKQICKIVPPTHLSRGVDKNQGVLISKCVKCKAMNRKSFTQAVTLAYSFGSIEASHNENIRACINGHLLLTSPGFISSRAFC</sequence>
<dbReference type="EMBL" id="BPLR01001271">
    <property type="protein sequence ID" value="GIZ01259.1"/>
    <property type="molecule type" value="Genomic_DNA"/>
</dbReference>
<proteinExistence type="predicted"/>
<dbReference type="Proteomes" id="UP001054945">
    <property type="component" value="Unassembled WGS sequence"/>
</dbReference>
<evidence type="ECO:0000313" key="1">
    <source>
        <dbReference type="EMBL" id="GIZ01259.1"/>
    </source>
</evidence>
<accession>A0AAV4Y410</accession>
<name>A0AAV4Y410_CAEEX</name>
<reference evidence="1 2" key="1">
    <citation type="submission" date="2021-06" db="EMBL/GenBank/DDBJ databases">
        <title>Caerostris extrusa draft genome.</title>
        <authorList>
            <person name="Kono N."/>
            <person name="Arakawa K."/>
        </authorList>
    </citation>
    <scope>NUCLEOTIDE SEQUENCE [LARGE SCALE GENOMIC DNA]</scope>
</reference>